<keyword evidence="2" id="KW-0560">Oxidoreductase</keyword>
<dbReference type="HOGENOM" id="CLU_023194_19_3_1"/>
<name>M5GG17_DACPD</name>
<dbReference type="PANTHER" id="PTHR43708">
    <property type="entry name" value="CONSERVED EXPRESSED OXIDOREDUCTASE (EUROFUNG)"/>
    <property type="match status" value="1"/>
</dbReference>
<dbReference type="STRING" id="1858805.M5GG17"/>
<dbReference type="InterPro" id="IPR051317">
    <property type="entry name" value="Gfo/Idh/MocA_oxidoreduct"/>
</dbReference>
<accession>M5GG17</accession>
<dbReference type="SUPFAM" id="SSF55347">
    <property type="entry name" value="Glyceraldehyde-3-phosphate dehydrogenase-like, C-terminal domain"/>
    <property type="match status" value="1"/>
</dbReference>
<dbReference type="GO" id="GO:0016491">
    <property type="term" value="F:oxidoreductase activity"/>
    <property type="evidence" value="ECO:0007669"/>
    <property type="project" value="UniProtKB-KW"/>
</dbReference>
<evidence type="ECO:0000256" key="2">
    <source>
        <dbReference type="ARBA" id="ARBA00023002"/>
    </source>
</evidence>
<gene>
    <name evidence="4" type="ORF">DACRYDRAFT_20353</name>
</gene>
<organism evidence="4 5">
    <name type="scientific">Dacryopinax primogenitus (strain DJM 731)</name>
    <name type="common">Brown rot fungus</name>
    <dbReference type="NCBI Taxonomy" id="1858805"/>
    <lineage>
        <taxon>Eukaryota</taxon>
        <taxon>Fungi</taxon>
        <taxon>Dikarya</taxon>
        <taxon>Basidiomycota</taxon>
        <taxon>Agaricomycotina</taxon>
        <taxon>Dacrymycetes</taxon>
        <taxon>Dacrymycetales</taxon>
        <taxon>Dacrymycetaceae</taxon>
        <taxon>Dacryopinax</taxon>
    </lineage>
</organism>
<dbReference type="RefSeq" id="XP_040631602.1">
    <property type="nucleotide sequence ID" value="XM_040771901.1"/>
</dbReference>
<dbReference type="Proteomes" id="UP000030653">
    <property type="component" value="Unassembled WGS sequence"/>
</dbReference>
<evidence type="ECO:0000256" key="1">
    <source>
        <dbReference type="ARBA" id="ARBA00010928"/>
    </source>
</evidence>
<keyword evidence="5" id="KW-1185">Reference proteome</keyword>
<reference evidence="4 5" key="1">
    <citation type="journal article" date="2012" name="Science">
        <title>The Paleozoic origin of enzymatic lignin decomposition reconstructed from 31 fungal genomes.</title>
        <authorList>
            <person name="Floudas D."/>
            <person name="Binder M."/>
            <person name="Riley R."/>
            <person name="Barry K."/>
            <person name="Blanchette R.A."/>
            <person name="Henrissat B."/>
            <person name="Martinez A.T."/>
            <person name="Otillar R."/>
            <person name="Spatafora J.W."/>
            <person name="Yadav J.S."/>
            <person name="Aerts A."/>
            <person name="Benoit I."/>
            <person name="Boyd A."/>
            <person name="Carlson A."/>
            <person name="Copeland A."/>
            <person name="Coutinho P.M."/>
            <person name="de Vries R.P."/>
            <person name="Ferreira P."/>
            <person name="Findley K."/>
            <person name="Foster B."/>
            <person name="Gaskell J."/>
            <person name="Glotzer D."/>
            <person name="Gorecki P."/>
            <person name="Heitman J."/>
            <person name="Hesse C."/>
            <person name="Hori C."/>
            <person name="Igarashi K."/>
            <person name="Jurgens J.A."/>
            <person name="Kallen N."/>
            <person name="Kersten P."/>
            <person name="Kohler A."/>
            <person name="Kuees U."/>
            <person name="Kumar T.K.A."/>
            <person name="Kuo A."/>
            <person name="LaButti K."/>
            <person name="Larrondo L.F."/>
            <person name="Lindquist E."/>
            <person name="Ling A."/>
            <person name="Lombard V."/>
            <person name="Lucas S."/>
            <person name="Lundell T."/>
            <person name="Martin R."/>
            <person name="McLaughlin D.J."/>
            <person name="Morgenstern I."/>
            <person name="Morin E."/>
            <person name="Murat C."/>
            <person name="Nagy L.G."/>
            <person name="Nolan M."/>
            <person name="Ohm R.A."/>
            <person name="Patyshakuliyeva A."/>
            <person name="Rokas A."/>
            <person name="Ruiz-Duenas F.J."/>
            <person name="Sabat G."/>
            <person name="Salamov A."/>
            <person name="Samejima M."/>
            <person name="Schmutz J."/>
            <person name="Slot J.C."/>
            <person name="St John F."/>
            <person name="Stenlid J."/>
            <person name="Sun H."/>
            <person name="Sun S."/>
            <person name="Syed K."/>
            <person name="Tsang A."/>
            <person name="Wiebenga A."/>
            <person name="Young D."/>
            <person name="Pisabarro A."/>
            <person name="Eastwood D.C."/>
            <person name="Martin F."/>
            <person name="Cullen D."/>
            <person name="Grigoriev I.V."/>
            <person name="Hibbett D.S."/>
        </authorList>
    </citation>
    <scope>NUCLEOTIDE SEQUENCE [LARGE SCALE GENOMIC DNA]</scope>
    <source>
        <strain evidence="4 5">DJM-731 SS1</strain>
    </source>
</reference>
<evidence type="ECO:0000313" key="4">
    <source>
        <dbReference type="EMBL" id="EJU04708.1"/>
    </source>
</evidence>
<evidence type="ECO:0000313" key="5">
    <source>
        <dbReference type="Proteomes" id="UP000030653"/>
    </source>
</evidence>
<dbReference type="AlphaFoldDB" id="M5GG17"/>
<comment type="similarity">
    <text evidence="1">Belongs to the Gfo/Idh/MocA family.</text>
</comment>
<proteinExistence type="inferred from homology"/>
<evidence type="ECO:0000259" key="3">
    <source>
        <dbReference type="Pfam" id="PF02894"/>
    </source>
</evidence>
<feature type="domain" description="Gfo/Idh/MocA-like oxidoreductase C-terminal" evidence="3">
    <location>
        <begin position="2"/>
        <end position="217"/>
    </location>
</feature>
<dbReference type="OMA" id="EKIRTHT"/>
<dbReference type="EMBL" id="JH795857">
    <property type="protein sequence ID" value="EJU04708.1"/>
    <property type="molecule type" value="Genomic_DNA"/>
</dbReference>
<protein>
    <recommendedName>
        <fullName evidence="3">Gfo/Idh/MocA-like oxidoreductase C-terminal domain-containing protein</fullName>
    </recommendedName>
</protein>
<dbReference type="Pfam" id="PF02894">
    <property type="entry name" value="GFO_IDH_MocA_C"/>
    <property type="match status" value="1"/>
</dbReference>
<sequence length="219" mass="24358">MRALIKEGKLPDLIDFESRFDVLANWPMGPPGTGSGISYGLGTHLLDQAIALFGKPKAVTAMLINARGIGHPEVEDSFIMHLRYRDSPVIVTLRSVTHSVLSKQVRFIARSLNSSYVKYGLDVQSDQLMKQGMKATDIGFGEEPQEGWGEYGYIVDGKPVFEKIRTHTGSYLDYYRNVGDAIHGRAQLEVTPEDAELGIRIIEVARQSSQEGRTIEVEF</sequence>
<dbReference type="Gene3D" id="3.30.360.10">
    <property type="entry name" value="Dihydrodipicolinate Reductase, domain 2"/>
    <property type="match status" value="1"/>
</dbReference>
<dbReference type="PANTHER" id="PTHR43708:SF5">
    <property type="entry name" value="CONSERVED EXPRESSED OXIDOREDUCTASE (EUROFUNG)-RELATED"/>
    <property type="match status" value="1"/>
</dbReference>
<dbReference type="InterPro" id="IPR004104">
    <property type="entry name" value="Gfo/Idh/MocA-like_OxRdtase_C"/>
</dbReference>
<dbReference type="OrthoDB" id="446809at2759"/>
<dbReference type="GeneID" id="63686963"/>